<evidence type="ECO:0000256" key="4">
    <source>
        <dbReference type="ARBA" id="ARBA00023136"/>
    </source>
</evidence>
<dbReference type="Proteomes" id="UP001500902">
    <property type="component" value="Unassembled WGS sequence"/>
</dbReference>
<evidence type="ECO:0000256" key="5">
    <source>
        <dbReference type="SAM" id="Phobius"/>
    </source>
</evidence>
<reference evidence="8" key="1">
    <citation type="journal article" date="2019" name="Int. J. Syst. Evol. Microbiol.">
        <title>The Global Catalogue of Microorganisms (GCM) 10K type strain sequencing project: providing services to taxonomists for standard genome sequencing and annotation.</title>
        <authorList>
            <consortium name="The Broad Institute Genomics Platform"/>
            <consortium name="The Broad Institute Genome Sequencing Center for Infectious Disease"/>
            <person name="Wu L."/>
            <person name="Ma J."/>
        </authorList>
    </citation>
    <scope>NUCLEOTIDE SEQUENCE [LARGE SCALE GENOMIC DNA]</scope>
    <source>
        <strain evidence="8">JCM 16904</strain>
    </source>
</reference>
<feature type="transmembrane region" description="Helical" evidence="5">
    <location>
        <begin position="148"/>
        <end position="167"/>
    </location>
</feature>
<keyword evidence="2 5" id="KW-0812">Transmembrane</keyword>
<accession>A0ABP7BC81</accession>
<organism evidence="7 8">
    <name type="scientific">Nonomuraea antimicrobica</name>
    <dbReference type="NCBI Taxonomy" id="561173"/>
    <lineage>
        <taxon>Bacteria</taxon>
        <taxon>Bacillati</taxon>
        <taxon>Actinomycetota</taxon>
        <taxon>Actinomycetes</taxon>
        <taxon>Streptosporangiales</taxon>
        <taxon>Streptosporangiaceae</taxon>
        <taxon>Nonomuraea</taxon>
    </lineage>
</organism>
<evidence type="ECO:0000256" key="2">
    <source>
        <dbReference type="ARBA" id="ARBA00022692"/>
    </source>
</evidence>
<evidence type="ECO:0000256" key="1">
    <source>
        <dbReference type="ARBA" id="ARBA00004141"/>
    </source>
</evidence>
<evidence type="ECO:0000313" key="7">
    <source>
        <dbReference type="EMBL" id="GAA3654962.1"/>
    </source>
</evidence>
<gene>
    <name evidence="7" type="ORF">GCM10022224_017540</name>
</gene>
<dbReference type="EMBL" id="BAAAZP010000027">
    <property type="protein sequence ID" value="GAA3654962.1"/>
    <property type="molecule type" value="Genomic_DNA"/>
</dbReference>
<feature type="transmembrane region" description="Helical" evidence="5">
    <location>
        <begin position="74"/>
        <end position="95"/>
    </location>
</feature>
<keyword evidence="8" id="KW-1185">Reference proteome</keyword>
<evidence type="ECO:0000256" key="3">
    <source>
        <dbReference type="ARBA" id="ARBA00022989"/>
    </source>
</evidence>
<keyword evidence="3 5" id="KW-1133">Transmembrane helix</keyword>
<protein>
    <recommendedName>
        <fullName evidence="6">Methylamine utilisation protein MauE domain-containing protein</fullName>
    </recommendedName>
</protein>
<evidence type="ECO:0000259" key="6">
    <source>
        <dbReference type="Pfam" id="PF07291"/>
    </source>
</evidence>
<name>A0ABP7BC81_9ACTN</name>
<dbReference type="RefSeq" id="WP_344874819.1">
    <property type="nucleotide sequence ID" value="NZ_BAAAZP010000027.1"/>
</dbReference>
<comment type="subcellular location">
    <subcellularLocation>
        <location evidence="1">Membrane</location>
        <topology evidence="1">Multi-pass membrane protein</topology>
    </subcellularLocation>
</comment>
<comment type="caution">
    <text evidence="7">The sequence shown here is derived from an EMBL/GenBank/DDBJ whole genome shotgun (WGS) entry which is preliminary data.</text>
</comment>
<evidence type="ECO:0000313" key="8">
    <source>
        <dbReference type="Proteomes" id="UP001500902"/>
    </source>
</evidence>
<proteinExistence type="predicted"/>
<dbReference type="Pfam" id="PF07291">
    <property type="entry name" value="MauE"/>
    <property type="match status" value="1"/>
</dbReference>
<sequence length="179" mass="17673">MMLYLLTTCRVLLVGVFVLALASKVRGRAAFDAFAASIRALGLLSGAGSAVAAYALVGVEAAVVLLLLFPSTAIVGLTAAVATLAAMTAGILAALRRGRRGPCRCFGASDTPLGRVHVVRNLLLITGAAAGLAAGLAGAGTGSPAHPAGLALAAVVAAVGILVVVRLDDLVSLFTASSR</sequence>
<keyword evidence="4 5" id="KW-0472">Membrane</keyword>
<dbReference type="InterPro" id="IPR009908">
    <property type="entry name" value="Methylamine_util_MauE"/>
</dbReference>
<feature type="domain" description="Methylamine utilisation protein MauE" evidence="6">
    <location>
        <begin position="3"/>
        <end position="133"/>
    </location>
</feature>
<feature type="transmembrane region" description="Helical" evidence="5">
    <location>
        <begin position="122"/>
        <end position="141"/>
    </location>
</feature>